<dbReference type="KEGG" id="hbq:QI031_05815"/>
<gene>
    <name evidence="1" type="ORF">QI031_05815</name>
</gene>
<dbReference type="InterPro" id="IPR036388">
    <property type="entry name" value="WH-like_DNA-bd_sf"/>
</dbReference>
<accession>A0AAJ6NV22</accession>
<organism evidence="1 2">
    <name type="scientific">Halotia branconii CENA392</name>
    <dbReference type="NCBI Taxonomy" id="1539056"/>
    <lineage>
        <taxon>Bacteria</taxon>
        <taxon>Bacillati</taxon>
        <taxon>Cyanobacteriota</taxon>
        <taxon>Cyanophyceae</taxon>
        <taxon>Nostocales</taxon>
        <taxon>Nodulariaceae</taxon>
        <taxon>Halotia</taxon>
    </lineage>
</organism>
<name>A0AAJ6NV22_9CYAN</name>
<evidence type="ECO:0000313" key="2">
    <source>
        <dbReference type="Proteomes" id="UP001223520"/>
    </source>
</evidence>
<proteinExistence type="predicted"/>
<dbReference type="InterPro" id="IPR007367">
    <property type="entry name" value="DUF433"/>
</dbReference>
<evidence type="ECO:0000313" key="1">
    <source>
        <dbReference type="EMBL" id="WGV27009.1"/>
    </source>
</evidence>
<dbReference type="EMBL" id="CP124543">
    <property type="protein sequence ID" value="WGV27009.1"/>
    <property type="molecule type" value="Genomic_DNA"/>
</dbReference>
<dbReference type="Pfam" id="PF04255">
    <property type="entry name" value="DUF433"/>
    <property type="match status" value="1"/>
</dbReference>
<protein>
    <submittedName>
        <fullName evidence="1">DUF433 domain-containing protein</fullName>
    </submittedName>
</protein>
<keyword evidence="2" id="KW-1185">Reference proteome</keyword>
<dbReference type="RefSeq" id="WP_281484252.1">
    <property type="nucleotide sequence ID" value="NZ_CP124543.1"/>
</dbReference>
<dbReference type="Gene3D" id="1.10.10.10">
    <property type="entry name" value="Winged helix-like DNA-binding domain superfamily/Winged helix DNA-binding domain"/>
    <property type="match status" value="1"/>
</dbReference>
<dbReference type="InterPro" id="IPR009057">
    <property type="entry name" value="Homeodomain-like_sf"/>
</dbReference>
<dbReference type="SUPFAM" id="SSF46689">
    <property type="entry name" value="Homeodomain-like"/>
    <property type="match status" value="1"/>
</dbReference>
<dbReference type="AlphaFoldDB" id="A0AAJ6NV22"/>
<sequence>MTPISNGQSAIVRTERGLTISGTRITLYDVMDHLAMGRPPQLILNWLPLTEEQLDSALIYIERNRAEVESEYQEILKTAEEVQQYWEERNRERFARIAATLPKVGRETLWEKLQAQKARHAAEL</sequence>
<dbReference type="Proteomes" id="UP001223520">
    <property type="component" value="Chromosome"/>
</dbReference>
<reference evidence="1 2" key="1">
    <citation type="journal article" date="2023" name="Limnol Oceanogr Lett">
        <title>Environmental adaptations by the intertidal Antarctic cyanobacterium Halotia branconii CENA392 as revealed using long-read genome sequencing.</title>
        <authorList>
            <person name="Dextro R.B."/>
            <person name="Delbaje E."/>
            <person name="Freitas P.N.N."/>
            <person name="Geraldes V."/>
            <person name="Pinto E."/>
            <person name="Long P.F."/>
            <person name="Fiore M.F."/>
        </authorList>
    </citation>
    <scope>NUCLEOTIDE SEQUENCE [LARGE SCALE GENOMIC DNA]</scope>
    <source>
        <strain evidence="1 2">CENA392</strain>
    </source>
</reference>